<dbReference type="VEuPathDB" id="FungiDB:MMYC01_205982"/>
<dbReference type="EMBL" id="LCTW02000151">
    <property type="protein sequence ID" value="KXX77645.1"/>
    <property type="molecule type" value="Genomic_DNA"/>
</dbReference>
<organism evidence="2 3">
    <name type="scientific">Madurella mycetomatis</name>
    <dbReference type="NCBI Taxonomy" id="100816"/>
    <lineage>
        <taxon>Eukaryota</taxon>
        <taxon>Fungi</taxon>
        <taxon>Dikarya</taxon>
        <taxon>Ascomycota</taxon>
        <taxon>Pezizomycotina</taxon>
        <taxon>Sordariomycetes</taxon>
        <taxon>Sordariomycetidae</taxon>
        <taxon>Sordariales</taxon>
        <taxon>Sordariales incertae sedis</taxon>
        <taxon>Madurella</taxon>
    </lineage>
</organism>
<sequence>MFWTSQIDVASCKVVNVKGPAITHEPGMYRAPRARHNTTIEKRRRDLFRPRDSRRPEDICYTVDIPKRLIAVIGAKTASWSRVAHEHGHYLIEDASMLSEDIYSSDLPPGSDFTADGGVLVTRVIRDTQNNSQGMRVNTLLQSQSAVFPAGDITTNSASTIKISVVSSTFRPWPLIFCSTSTYTTPDIWVTISGGDATDPPVVGERNTIHARICHAGAVAAADVRATVYAIEPSGVGDNGSRTLLGVRTSLASPPVGRPRCKRTGSRAQ</sequence>
<feature type="region of interest" description="Disordered" evidence="1">
    <location>
        <begin position="247"/>
        <end position="269"/>
    </location>
</feature>
<dbReference type="OrthoDB" id="5358334at2759"/>
<evidence type="ECO:0000313" key="3">
    <source>
        <dbReference type="Proteomes" id="UP000078237"/>
    </source>
</evidence>
<comment type="caution">
    <text evidence="2">The sequence shown here is derived from an EMBL/GenBank/DDBJ whole genome shotgun (WGS) entry which is preliminary data.</text>
</comment>
<dbReference type="AlphaFoldDB" id="A0A175W264"/>
<evidence type="ECO:0000313" key="2">
    <source>
        <dbReference type="EMBL" id="KXX77645.1"/>
    </source>
</evidence>
<gene>
    <name evidence="2" type="ORF">MMYC01_205982</name>
</gene>
<keyword evidence="3" id="KW-1185">Reference proteome</keyword>
<reference evidence="2 3" key="1">
    <citation type="journal article" date="2016" name="Genome Announc.">
        <title>Genome Sequence of Madurella mycetomatis mm55, Isolated from a Human Mycetoma Case in Sudan.</title>
        <authorList>
            <person name="Smit S."/>
            <person name="Derks M.F."/>
            <person name="Bervoets S."/>
            <person name="Fahal A."/>
            <person name="van Leeuwen W."/>
            <person name="van Belkum A."/>
            <person name="van de Sande W.W."/>
        </authorList>
    </citation>
    <scope>NUCLEOTIDE SEQUENCE [LARGE SCALE GENOMIC DNA]</scope>
    <source>
        <strain evidence="3">mm55</strain>
    </source>
</reference>
<name>A0A175W264_9PEZI</name>
<feature type="compositionally biased region" description="Basic residues" evidence="1">
    <location>
        <begin position="259"/>
        <end position="269"/>
    </location>
</feature>
<dbReference type="Proteomes" id="UP000078237">
    <property type="component" value="Unassembled WGS sequence"/>
</dbReference>
<protein>
    <submittedName>
        <fullName evidence="2">Uncharacterized protein</fullName>
    </submittedName>
</protein>
<accession>A0A175W264</accession>
<evidence type="ECO:0000256" key="1">
    <source>
        <dbReference type="SAM" id="MobiDB-lite"/>
    </source>
</evidence>
<proteinExistence type="predicted"/>